<dbReference type="Proteomes" id="UP001239111">
    <property type="component" value="Chromosome 2"/>
</dbReference>
<dbReference type="EMBL" id="CM056742">
    <property type="protein sequence ID" value="KAJ8678955.1"/>
    <property type="molecule type" value="Genomic_DNA"/>
</dbReference>
<sequence>MVILYHNSIILLGFFAASQAMVPCDKACVDLRMRYERTASASRESGAKMGVLELYDDYVNWNEARKICMSDGGQLATIRSREEAEIMAKYNRDTDTRREPDDVSAGVFVGFHDFYHEGSFVTVRGEQLNETGYSTFTSAWGGQPDNGGVSGQGQGSQQCGSLAFDGGLDDVNCSSHRRFICEFPEDSSAPDDSSCCKLFEKIVPNVNWCVTL</sequence>
<evidence type="ECO:0000313" key="2">
    <source>
        <dbReference type="Proteomes" id="UP001239111"/>
    </source>
</evidence>
<reference evidence="1" key="1">
    <citation type="submission" date="2023-04" db="EMBL/GenBank/DDBJ databases">
        <title>A chromosome-level genome assembly of the parasitoid wasp Eretmocerus hayati.</title>
        <authorList>
            <person name="Zhong Y."/>
            <person name="Liu S."/>
            <person name="Liu Y."/>
        </authorList>
    </citation>
    <scope>NUCLEOTIDE SEQUENCE</scope>
    <source>
        <strain evidence="1">ZJU_SS_LIU_2023</strain>
    </source>
</reference>
<comment type="caution">
    <text evidence="1">The sequence shown here is derived from an EMBL/GenBank/DDBJ whole genome shotgun (WGS) entry which is preliminary data.</text>
</comment>
<evidence type="ECO:0000313" key="1">
    <source>
        <dbReference type="EMBL" id="KAJ8678955.1"/>
    </source>
</evidence>
<name>A0ACC2P5V6_9HYME</name>
<keyword evidence="2" id="KW-1185">Reference proteome</keyword>
<proteinExistence type="predicted"/>
<accession>A0ACC2P5V6</accession>
<protein>
    <submittedName>
        <fullName evidence="1">Uncharacterized protein</fullName>
    </submittedName>
</protein>
<organism evidence="1 2">
    <name type="scientific">Eretmocerus hayati</name>
    <dbReference type="NCBI Taxonomy" id="131215"/>
    <lineage>
        <taxon>Eukaryota</taxon>
        <taxon>Metazoa</taxon>
        <taxon>Ecdysozoa</taxon>
        <taxon>Arthropoda</taxon>
        <taxon>Hexapoda</taxon>
        <taxon>Insecta</taxon>
        <taxon>Pterygota</taxon>
        <taxon>Neoptera</taxon>
        <taxon>Endopterygota</taxon>
        <taxon>Hymenoptera</taxon>
        <taxon>Apocrita</taxon>
        <taxon>Proctotrupomorpha</taxon>
        <taxon>Chalcidoidea</taxon>
        <taxon>Aphelinidae</taxon>
        <taxon>Aphelininae</taxon>
        <taxon>Eretmocerus</taxon>
    </lineage>
</organism>
<gene>
    <name evidence="1" type="ORF">QAD02_014742</name>
</gene>